<dbReference type="Proteomes" id="UP000237819">
    <property type="component" value="Unassembled WGS sequence"/>
</dbReference>
<dbReference type="AlphaFoldDB" id="A0A2S8GFP2"/>
<name>A0A2S8GFP2_9BACT</name>
<accession>A0A2S8GFP2</accession>
<reference evidence="1 2" key="1">
    <citation type="submission" date="2018-02" db="EMBL/GenBank/DDBJ databases">
        <title>Comparative genomes isolates from brazilian mangrove.</title>
        <authorList>
            <person name="Araujo J.E."/>
            <person name="Taketani R.G."/>
            <person name="Silva M.C.P."/>
            <person name="Loureco M.V."/>
            <person name="Andreote F.D."/>
        </authorList>
    </citation>
    <scope>NUCLEOTIDE SEQUENCE [LARGE SCALE GENOMIC DNA]</scope>
    <source>
        <strain evidence="1 2">Nap-Phe MGV</strain>
    </source>
</reference>
<proteinExistence type="predicted"/>
<evidence type="ECO:0000313" key="2">
    <source>
        <dbReference type="Proteomes" id="UP000237819"/>
    </source>
</evidence>
<protein>
    <submittedName>
        <fullName evidence="1">Uncharacterized protein</fullName>
    </submittedName>
</protein>
<sequence>MKLKIALLAVALLLAAVLALTWYARQPVSTEGATIRTVNGISLEDSSAPQYQAFVFCAGRTPVVACFLRVPAGERRAKGSEVKTLLQSEVESKMTNLARIQGEYALFAGESLDQLRPVPMHPNEFQQIFDIHTGALNNKLPFDAMDEIWAEHVAPNYLPGFDDSSPDRSLE</sequence>
<evidence type="ECO:0000313" key="1">
    <source>
        <dbReference type="EMBL" id="PQO43275.1"/>
    </source>
</evidence>
<comment type="caution">
    <text evidence="1">The sequence shown here is derived from an EMBL/GenBank/DDBJ whole genome shotgun (WGS) entry which is preliminary data.</text>
</comment>
<dbReference type="EMBL" id="PUHZ01000024">
    <property type="protein sequence ID" value="PQO43275.1"/>
    <property type="molecule type" value="Genomic_DNA"/>
</dbReference>
<dbReference type="OrthoDB" id="9947268at2"/>
<dbReference type="RefSeq" id="WP_105338488.1">
    <property type="nucleotide sequence ID" value="NZ_PUHZ01000024.1"/>
</dbReference>
<gene>
    <name evidence="1" type="ORF">C5Y93_26645</name>
</gene>
<organism evidence="1 2">
    <name type="scientific">Blastopirellula marina</name>
    <dbReference type="NCBI Taxonomy" id="124"/>
    <lineage>
        <taxon>Bacteria</taxon>
        <taxon>Pseudomonadati</taxon>
        <taxon>Planctomycetota</taxon>
        <taxon>Planctomycetia</taxon>
        <taxon>Pirellulales</taxon>
        <taxon>Pirellulaceae</taxon>
        <taxon>Blastopirellula</taxon>
    </lineage>
</organism>